<dbReference type="AlphaFoldDB" id="A0A7W7T546"/>
<evidence type="ECO:0000256" key="1">
    <source>
        <dbReference type="SAM" id="MobiDB-lite"/>
    </source>
</evidence>
<organism evidence="2 3">
    <name type="scientific">Saccharothrix violaceirubra</name>
    <dbReference type="NCBI Taxonomy" id="413306"/>
    <lineage>
        <taxon>Bacteria</taxon>
        <taxon>Bacillati</taxon>
        <taxon>Actinomycetota</taxon>
        <taxon>Actinomycetes</taxon>
        <taxon>Pseudonocardiales</taxon>
        <taxon>Pseudonocardiaceae</taxon>
        <taxon>Saccharothrix</taxon>
    </lineage>
</organism>
<dbReference type="EMBL" id="JACHJS010000001">
    <property type="protein sequence ID" value="MBB4966779.1"/>
    <property type="molecule type" value="Genomic_DNA"/>
</dbReference>
<protein>
    <recommendedName>
        <fullName evidence="4">Tn3 transposase DDE domain-containing protein</fullName>
    </recommendedName>
</protein>
<accession>A0A7W7T546</accession>
<reference evidence="2 3" key="1">
    <citation type="submission" date="2020-08" db="EMBL/GenBank/DDBJ databases">
        <title>Sequencing the genomes of 1000 actinobacteria strains.</title>
        <authorList>
            <person name="Klenk H.-P."/>
        </authorList>
    </citation>
    <scope>NUCLEOTIDE SEQUENCE [LARGE SCALE GENOMIC DNA]</scope>
    <source>
        <strain evidence="2 3">DSM 45084</strain>
    </source>
</reference>
<sequence length="59" mass="6577">MSASNEGRIDHDLLAYISPAVMEHVNPYGTYEFPVEQEYARQGDRSLRAPGDTPGEPIQ</sequence>
<gene>
    <name evidence="2" type="ORF">F4559_004138</name>
</gene>
<evidence type="ECO:0000313" key="2">
    <source>
        <dbReference type="EMBL" id="MBB4966779.1"/>
    </source>
</evidence>
<keyword evidence="3" id="KW-1185">Reference proteome</keyword>
<evidence type="ECO:0000313" key="3">
    <source>
        <dbReference type="Proteomes" id="UP000542674"/>
    </source>
</evidence>
<dbReference type="Proteomes" id="UP000542674">
    <property type="component" value="Unassembled WGS sequence"/>
</dbReference>
<name>A0A7W7T546_9PSEU</name>
<feature type="region of interest" description="Disordered" evidence="1">
    <location>
        <begin position="40"/>
        <end position="59"/>
    </location>
</feature>
<evidence type="ECO:0008006" key="4">
    <source>
        <dbReference type="Google" id="ProtNLM"/>
    </source>
</evidence>
<dbReference type="RefSeq" id="WP_184671027.1">
    <property type="nucleotide sequence ID" value="NZ_BAABAI010000022.1"/>
</dbReference>
<proteinExistence type="predicted"/>
<comment type="caution">
    <text evidence="2">The sequence shown here is derived from an EMBL/GenBank/DDBJ whole genome shotgun (WGS) entry which is preliminary data.</text>
</comment>